<evidence type="ECO:0000256" key="8">
    <source>
        <dbReference type="ARBA" id="ARBA00022801"/>
    </source>
</evidence>
<evidence type="ECO:0000256" key="2">
    <source>
        <dbReference type="ARBA" id="ARBA00001947"/>
    </source>
</evidence>
<keyword evidence="13" id="KW-1185">Reference proteome</keyword>
<dbReference type="Gene3D" id="3.40.630.10">
    <property type="entry name" value="Zn peptidases"/>
    <property type="match status" value="1"/>
</dbReference>
<dbReference type="NCBIfam" id="NF002759">
    <property type="entry name" value="PRK02813.1"/>
    <property type="match status" value="1"/>
</dbReference>
<dbReference type="GO" id="GO:0000324">
    <property type="term" value="C:fungal-type vacuole"/>
    <property type="evidence" value="ECO:0007669"/>
    <property type="project" value="TreeGrafter"/>
</dbReference>
<dbReference type="GO" id="GO:0070006">
    <property type="term" value="F:metalloaminopeptidase activity"/>
    <property type="evidence" value="ECO:0007669"/>
    <property type="project" value="TreeGrafter"/>
</dbReference>
<organism evidence="12 13">
    <name type="scientific">Protomyces lactucae-debilis</name>
    <dbReference type="NCBI Taxonomy" id="2754530"/>
    <lineage>
        <taxon>Eukaryota</taxon>
        <taxon>Fungi</taxon>
        <taxon>Dikarya</taxon>
        <taxon>Ascomycota</taxon>
        <taxon>Taphrinomycotina</taxon>
        <taxon>Taphrinomycetes</taxon>
        <taxon>Taphrinales</taxon>
        <taxon>Protomycetaceae</taxon>
        <taxon>Protomyces</taxon>
    </lineage>
</organism>
<dbReference type="Proteomes" id="UP000193685">
    <property type="component" value="Unassembled WGS sequence"/>
</dbReference>
<keyword evidence="5 11" id="KW-0031">Aminopeptidase</keyword>
<accession>A0A1Y2F429</accession>
<dbReference type="InterPro" id="IPR001948">
    <property type="entry name" value="Peptidase_M18"/>
</dbReference>
<dbReference type="GeneID" id="63784930"/>
<protein>
    <recommendedName>
        <fullName evidence="4">aspartyl aminopeptidase</fullName>
        <ecNumber evidence="4">3.4.11.21</ecNumber>
    </recommendedName>
</protein>
<proteinExistence type="inferred from homology"/>
<dbReference type="SUPFAM" id="SSF53187">
    <property type="entry name" value="Zn-dependent exopeptidases"/>
    <property type="match status" value="1"/>
</dbReference>
<evidence type="ECO:0000256" key="3">
    <source>
        <dbReference type="ARBA" id="ARBA00008290"/>
    </source>
</evidence>
<comment type="caution">
    <text evidence="12">The sequence shown here is derived from an EMBL/GenBank/DDBJ whole genome shotgun (WGS) entry which is preliminary data.</text>
</comment>
<evidence type="ECO:0000256" key="11">
    <source>
        <dbReference type="RuleBase" id="RU004386"/>
    </source>
</evidence>
<dbReference type="Pfam" id="PF02127">
    <property type="entry name" value="Peptidase_M18"/>
    <property type="match status" value="1"/>
</dbReference>
<evidence type="ECO:0000313" key="12">
    <source>
        <dbReference type="EMBL" id="ORY78629.1"/>
    </source>
</evidence>
<dbReference type="CDD" id="cd05658">
    <property type="entry name" value="M18_DAP"/>
    <property type="match status" value="1"/>
</dbReference>
<dbReference type="PANTHER" id="PTHR28570:SF3">
    <property type="entry name" value="ASPARTYL AMINOPEPTIDASE"/>
    <property type="match status" value="1"/>
</dbReference>
<dbReference type="EC" id="3.4.11.21" evidence="4"/>
<keyword evidence="6 11" id="KW-0645">Protease</keyword>
<dbReference type="STRING" id="56484.A0A1Y2F429"/>
<dbReference type="Gene3D" id="2.30.250.10">
    <property type="entry name" value="Aminopeptidase i, Domain 2"/>
    <property type="match status" value="1"/>
</dbReference>
<dbReference type="SUPFAM" id="SSF101821">
    <property type="entry name" value="Aminopeptidase/glucanase lid domain"/>
    <property type="match status" value="1"/>
</dbReference>
<dbReference type="EMBL" id="MCFI01000017">
    <property type="protein sequence ID" value="ORY78629.1"/>
    <property type="molecule type" value="Genomic_DNA"/>
</dbReference>
<evidence type="ECO:0000313" key="13">
    <source>
        <dbReference type="Proteomes" id="UP000193685"/>
    </source>
</evidence>
<dbReference type="AlphaFoldDB" id="A0A1Y2F429"/>
<evidence type="ECO:0000256" key="4">
    <source>
        <dbReference type="ARBA" id="ARBA00011965"/>
    </source>
</evidence>
<keyword evidence="10 11" id="KW-0482">Metalloprotease</keyword>
<evidence type="ECO:0000256" key="5">
    <source>
        <dbReference type="ARBA" id="ARBA00022438"/>
    </source>
</evidence>
<evidence type="ECO:0000256" key="10">
    <source>
        <dbReference type="ARBA" id="ARBA00023049"/>
    </source>
</evidence>
<name>A0A1Y2F429_PROLT</name>
<keyword evidence="8 11" id="KW-0378">Hydrolase</keyword>
<evidence type="ECO:0000256" key="6">
    <source>
        <dbReference type="ARBA" id="ARBA00022670"/>
    </source>
</evidence>
<evidence type="ECO:0000256" key="9">
    <source>
        <dbReference type="ARBA" id="ARBA00022833"/>
    </source>
</evidence>
<dbReference type="GO" id="GO:0006508">
    <property type="term" value="P:proteolysis"/>
    <property type="evidence" value="ECO:0007669"/>
    <property type="project" value="UniProtKB-KW"/>
</dbReference>
<dbReference type="InterPro" id="IPR023358">
    <property type="entry name" value="Peptidase_M18_dom2"/>
</dbReference>
<dbReference type="GO" id="GO:0008270">
    <property type="term" value="F:zinc ion binding"/>
    <property type="evidence" value="ECO:0007669"/>
    <property type="project" value="InterPro"/>
</dbReference>
<keyword evidence="9 11" id="KW-0862">Zinc</keyword>
<dbReference type="FunFam" id="2.30.250.10:FF:000001">
    <property type="entry name" value="Aspartyl aminopeptidase 1"/>
    <property type="match status" value="1"/>
</dbReference>
<dbReference type="RefSeq" id="XP_040723510.1">
    <property type="nucleotide sequence ID" value="XM_040868331.1"/>
</dbReference>
<dbReference type="OrthoDB" id="9880441at2759"/>
<evidence type="ECO:0000256" key="7">
    <source>
        <dbReference type="ARBA" id="ARBA00022723"/>
    </source>
</evidence>
<keyword evidence="7 11" id="KW-0479">Metal-binding</keyword>
<gene>
    <name evidence="12" type="ORF">BCR37DRAFT_370568</name>
</gene>
<comment type="cofactor">
    <cofactor evidence="2">
        <name>Zn(2+)</name>
        <dbReference type="ChEBI" id="CHEBI:29105"/>
    </cofactor>
</comment>
<dbReference type="PRINTS" id="PR00932">
    <property type="entry name" value="AMINO1PTASE"/>
</dbReference>
<dbReference type="PANTHER" id="PTHR28570">
    <property type="entry name" value="ASPARTYL AMINOPEPTIDASE"/>
    <property type="match status" value="1"/>
</dbReference>
<sequence length="469" mass="50518">MSSPSSLVHEFISFLNASPTPYHAVAMAKSMLTKAGFQQLSEASAWTTKPGGKYFVTRNGSSIVAFGLGSKWKPGNPAAIVGAHTDSPCLRLKPVSKQTAEGYLQCGIETYGGGIWHTWFDRDLSLAGRVMVEEADGTFAQRLVKVEKPLLRIPNLAPHLDAARGDPFKINKETHLTPILGTIAAQMNAPTSTDSGASLQDMSTRHHPALIALLASELHLKDAKQIHDFELVLYDTQPSCLGGLNDELIFSPRLDNLGCTFASVAGLIASLENSAALEGDESARIISCFDHEEVGSLSAQGADSNFLPTVLQRLNASSDNLTAMEQCCAKSFLVSADMAHAVNPNYIGAYESEHKPKLNEGVVLKVNANQRYMTNAPGIVLMQKIAELEKVKLQLFVVRQDGPCGSTIGPMLAGKLGIRTIDLGNPQLSMHSIRETGGTHDVDQLVKLFSSFFKSYAQLSVKILVDANL</sequence>
<evidence type="ECO:0000256" key="1">
    <source>
        <dbReference type="ARBA" id="ARBA00001335"/>
    </source>
</evidence>
<dbReference type="OMA" id="GPILKVN"/>
<comment type="catalytic activity">
    <reaction evidence="1">
        <text>Release of an N-terminal aspartate or glutamate from a peptide, with a preference for aspartate.</text>
        <dbReference type="EC" id="3.4.11.21"/>
    </reaction>
</comment>
<comment type="similarity">
    <text evidence="3 11">Belongs to the peptidase M18 family.</text>
</comment>
<reference evidence="12 13" key="1">
    <citation type="submission" date="2016-07" db="EMBL/GenBank/DDBJ databases">
        <title>Pervasive Adenine N6-methylation of Active Genes in Fungi.</title>
        <authorList>
            <consortium name="DOE Joint Genome Institute"/>
            <person name="Mondo S.J."/>
            <person name="Dannebaum R.O."/>
            <person name="Kuo R.C."/>
            <person name="Labutti K."/>
            <person name="Haridas S."/>
            <person name="Kuo A."/>
            <person name="Salamov A."/>
            <person name="Ahrendt S.R."/>
            <person name="Lipzen A."/>
            <person name="Sullivan W."/>
            <person name="Andreopoulos W.B."/>
            <person name="Clum A."/>
            <person name="Lindquist E."/>
            <person name="Daum C."/>
            <person name="Ramamoorthy G.K."/>
            <person name="Gryganskyi A."/>
            <person name="Culley D."/>
            <person name="Magnuson J.K."/>
            <person name="James T.Y."/>
            <person name="O'Malley M.A."/>
            <person name="Stajich J.E."/>
            <person name="Spatafora J.W."/>
            <person name="Visel A."/>
            <person name="Grigoriev I.V."/>
        </authorList>
    </citation>
    <scope>NUCLEOTIDE SEQUENCE [LARGE SCALE GENOMIC DNA]</scope>
    <source>
        <strain evidence="12 13">12-1054</strain>
    </source>
</reference>